<protein>
    <submittedName>
        <fullName evidence="2">Transmembrane 87B</fullName>
    </submittedName>
</protein>
<feature type="compositionally biased region" description="Basic and acidic residues" evidence="1">
    <location>
        <begin position="236"/>
        <end position="247"/>
    </location>
</feature>
<feature type="compositionally biased region" description="Polar residues" evidence="1">
    <location>
        <begin position="91"/>
        <end position="113"/>
    </location>
</feature>
<dbReference type="Proteomes" id="UP001295444">
    <property type="component" value="Chromosome 03"/>
</dbReference>
<feature type="compositionally biased region" description="Polar residues" evidence="1">
    <location>
        <begin position="221"/>
        <end position="233"/>
    </location>
</feature>
<accession>A0AAD1RN72</accession>
<evidence type="ECO:0000313" key="3">
    <source>
        <dbReference type="Proteomes" id="UP001295444"/>
    </source>
</evidence>
<proteinExistence type="predicted"/>
<dbReference type="EMBL" id="OW240914">
    <property type="protein sequence ID" value="CAH2275041.1"/>
    <property type="molecule type" value="Genomic_DNA"/>
</dbReference>
<dbReference type="AlphaFoldDB" id="A0AAD1RN72"/>
<feature type="region of interest" description="Disordered" evidence="1">
    <location>
        <begin position="215"/>
        <end position="247"/>
    </location>
</feature>
<gene>
    <name evidence="2" type="ORF">PECUL_23A014810</name>
</gene>
<keyword evidence="3" id="KW-1185">Reference proteome</keyword>
<keyword evidence="2" id="KW-0472">Membrane</keyword>
<reference evidence="2" key="1">
    <citation type="submission" date="2022-03" db="EMBL/GenBank/DDBJ databases">
        <authorList>
            <person name="Alioto T."/>
            <person name="Alioto T."/>
            <person name="Gomez Garrido J."/>
        </authorList>
    </citation>
    <scope>NUCLEOTIDE SEQUENCE</scope>
</reference>
<evidence type="ECO:0000256" key="1">
    <source>
        <dbReference type="SAM" id="MobiDB-lite"/>
    </source>
</evidence>
<keyword evidence="2" id="KW-0812">Transmembrane</keyword>
<evidence type="ECO:0000313" key="2">
    <source>
        <dbReference type="EMBL" id="CAH2275041.1"/>
    </source>
</evidence>
<organism evidence="2 3">
    <name type="scientific">Pelobates cultripes</name>
    <name type="common">Western spadefoot toad</name>
    <dbReference type="NCBI Taxonomy" id="61616"/>
    <lineage>
        <taxon>Eukaryota</taxon>
        <taxon>Metazoa</taxon>
        <taxon>Chordata</taxon>
        <taxon>Craniata</taxon>
        <taxon>Vertebrata</taxon>
        <taxon>Euteleostomi</taxon>
        <taxon>Amphibia</taxon>
        <taxon>Batrachia</taxon>
        <taxon>Anura</taxon>
        <taxon>Pelobatoidea</taxon>
        <taxon>Pelobatidae</taxon>
        <taxon>Pelobates</taxon>
    </lineage>
</organism>
<name>A0AAD1RN72_PELCU</name>
<feature type="region of interest" description="Disordered" evidence="1">
    <location>
        <begin position="36"/>
        <end position="127"/>
    </location>
</feature>
<sequence>MAPNPQTSALHIIEKETKRRYDRIFGALWEKLVALMQSPQKGPPPGDMRQGPKHGSAGGDRANPRNPTRMKGNPVTWNRTKATHSPHKTTETQVTLKAQLQRQPYRCSETQPKLQRGPDWTRGQQKEKHKMAAMKLPYREGNDRRPHQKICSTAKTLRCLPGEPDRGALTHHTTGIQNMGPSANNQRYAFTPLMDDSDDKVEEFFVTDHLAEGMKLRGTKTEPNGTSKPPATNTDEDLKWVEENIPT</sequence>